<dbReference type="EMBL" id="JBHTKJ010000033">
    <property type="protein sequence ID" value="MFD1039233.1"/>
    <property type="molecule type" value="Genomic_DNA"/>
</dbReference>
<dbReference type="Pfam" id="PF02163">
    <property type="entry name" value="Peptidase_M50"/>
    <property type="match status" value="1"/>
</dbReference>
<protein>
    <submittedName>
        <fullName evidence="9">M50 family metallopeptidase</fullName>
        <ecNumber evidence="9">3.4.24.-</ecNumber>
    </submittedName>
</protein>
<evidence type="ECO:0000259" key="8">
    <source>
        <dbReference type="Pfam" id="PF02163"/>
    </source>
</evidence>
<gene>
    <name evidence="9" type="ORF">ACFQ3N_12645</name>
</gene>
<evidence type="ECO:0000256" key="5">
    <source>
        <dbReference type="ARBA" id="ARBA00022989"/>
    </source>
</evidence>
<evidence type="ECO:0000256" key="4">
    <source>
        <dbReference type="ARBA" id="ARBA00022692"/>
    </source>
</evidence>
<dbReference type="RefSeq" id="WP_390362893.1">
    <property type="nucleotide sequence ID" value="NZ_JBHTKJ010000033.1"/>
</dbReference>
<evidence type="ECO:0000313" key="10">
    <source>
        <dbReference type="Proteomes" id="UP001597040"/>
    </source>
</evidence>
<dbReference type="Proteomes" id="UP001597040">
    <property type="component" value="Unassembled WGS sequence"/>
</dbReference>
<sequence>MDILLLLYLILIVAPIGSIVHELGHALGARILSANHVILSIGTGKKLFHYSCKYLDVAIHPIYFIGGHSYSERGNPYKNHELIWISICGPISNGLFSLLFFYVYNLFPNSYIQLLILFNLWLALVNMIPFQFNGKQSDGYTVFKRILKK</sequence>
<dbReference type="InterPro" id="IPR008915">
    <property type="entry name" value="Peptidase_M50"/>
</dbReference>
<comment type="cofactor">
    <cofactor evidence="1">
        <name>Zn(2+)</name>
        <dbReference type="ChEBI" id="CHEBI:29105"/>
    </cofactor>
</comment>
<comment type="similarity">
    <text evidence="3">Belongs to the peptidase M50B family.</text>
</comment>
<comment type="caution">
    <text evidence="9">The sequence shown here is derived from an EMBL/GenBank/DDBJ whole genome shotgun (WGS) entry which is preliminary data.</text>
</comment>
<feature type="transmembrane region" description="Helical" evidence="7">
    <location>
        <begin position="110"/>
        <end position="128"/>
    </location>
</feature>
<keyword evidence="4 7" id="KW-0812">Transmembrane</keyword>
<evidence type="ECO:0000313" key="9">
    <source>
        <dbReference type="EMBL" id="MFD1039233.1"/>
    </source>
</evidence>
<comment type="subcellular location">
    <subcellularLocation>
        <location evidence="2">Membrane</location>
        <topology evidence="2">Multi-pass membrane protein</topology>
    </subcellularLocation>
</comment>
<feature type="transmembrane region" description="Helical" evidence="7">
    <location>
        <begin position="6"/>
        <end position="24"/>
    </location>
</feature>
<feature type="transmembrane region" description="Helical" evidence="7">
    <location>
        <begin position="82"/>
        <end position="104"/>
    </location>
</feature>
<dbReference type="GO" id="GO:0016787">
    <property type="term" value="F:hydrolase activity"/>
    <property type="evidence" value="ECO:0007669"/>
    <property type="project" value="UniProtKB-KW"/>
</dbReference>
<accession>A0ABW3LLG5</accession>
<dbReference type="CDD" id="cd05709">
    <property type="entry name" value="S2P-M50"/>
    <property type="match status" value="1"/>
</dbReference>
<keyword evidence="6 7" id="KW-0472">Membrane</keyword>
<proteinExistence type="inferred from homology"/>
<keyword evidence="10" id="KW-1185">Reference proteome</keyword>
<evidence type="ECO:0000256" key="1">
    <source>
        <dbReference type="ARBA" id="ARBA00001947"/>
    </source>
</evidence>
<evidence type="ECO:0000256" key="7">
    <source>
        <dbReference type="SAM" id="Phobius"/>
    </source>
</evidence>
<dbReference type="EC" id="3.4.24.-" evidence="9"/>
<evidence type="ECO:0000256" key="2">
    <source>
        <dbReference type="ARBA" id="ARBA00004141"/>
    </source>
</evidence>
<organism evidence="9 10">
    <name type="scientific">Virgibacillus byunsanensis</name>
    <dbReference type="NCBI Taxonomy" id="570945"/>
    <lineage>
        <taxon>Bacteria</taxon>
        <taxon>Bacillati</taxon>
        <taxon>Bacillota</taxon>
        <taxon>Bacilli</taxon>
        <taxon>Bacillales</taxon>
        <taxon>Bacillaceae</taxon>
        <taxon>Virgibacillus</taxon>
    </lineage>
</organism>
<keyword evidence="9" id="KW-0378">Hydrolase</keyword>
<evidence type="ECO:0000256" key="6">
    <source>
        <dbReference type="ARBA" id="ARBA00023136"/>
    </source>
</evidence>
<feature type="domain" description="Peptidase M50" evidence="8">
    <location>
        <begin position="18"/>
        <end position="104"/>
    </location>
</feature>
<keyword evidence="5 7" id="KW-1133">Transmembrane helix</keyword>
<name>A0ABW3LLG5_9BACI</name>
<reference evidence="10" key="1">
    <citation type="journal article" date="2019" name="Int. J. Syst. Evol. Microbiol.">
        <title>The Global Catalogue of Microorganisms (GCM) 10K type strain sequencing project: providing services to taxonomists for standard genome sequencing and annotation.</title>
        <authorList>
            <consortium name="The Broad Institute Genomics Platform"/>
            <consortium name="The Broad Institute Genome Sequencing Center for Infectious Disease"/>
            <person name="Wu L."/>
            <person name="Ma J."/>
        </authorList>
    </citation>
    <scope>NUCLEOTIDE SEQUENCE [LARGE SCALE GENOMIC DNA]</scope>
    <source>
        <strain evidence="10">CCUG 56754</strain>
    </source>
</reference>
<evidence type="ECO:0000256" key="3">
    <source>
        <dbReference type="ARBA" id="ARBA00007931"/>
    </source>
</evidence>